<comment type="similarity">
    <text evidence="2">Belongs to the purine permeases (TC 2.A.7.14) family.</text>
</comment>
<keyword evidence="6 7" id="KW-0472">Membrane</keyword>
<dbReference type="InterPro" id="IPR030182">
    <property type="entry name" value="PUP_plant"/>
</dbReference>
<dbReference type="GO" id="GO:0005345">
    <property type="term" value="F:purine nucleobase transmembrane transporter activity"/>
    <property type="evidence" value="ECO:0007669"/>
    <property type="project" value="UniProtKB-ARBA"/>
</dbReference>
<accession>A0AAP0IIU1</accession>
<evidence type="ECO:0000256" key="7">
    <source>
        <dbReference type="SAM" id="Phobius"/>
    </source>
</evidence>
<keyword evidence="5 7" id="KW-1133">Transmembrane helix</keyword>
<dbReference type="AlphaFoldDB" id="A0AAP0IIU1"/>
<feature type="transmembrane region" description="Helical" evidence="7">
    <location>
        <begin position="45"/>
        <end position="70"/>
    </location>
</feature>
<evidence type="ECO:0000256" key="3">
    <source>
        <dbReference type="ARBA" id="ARBA00022448"/>
    </source>
</evidence>
<proteinExistence type="inferred from homology"/>
<keyword evidence="9" id="KW-1185">Reference proteome</keyword>
<dbReference type="EMBL" id="JBBNAE010000006">
    <property type="protein sequence ID" value="KAK9116324.1"/>
    <property type="molecule type" value="Genomic_DNA"/>
</dbReference>
<gene>
    <name evidence="8" type="ORF">Sjap_015271</name>
</gene>
<dbReference type="PANTHER" id="PTHR31376:SF2">
    <property type="entry name" value="PURINE PERMEASE 11-RELATED"/>
    <property type="match status" value="1"/>
</dbReference>
<name>A0AAP0IIU1_9MAGN</name>
<evidence type="ECO:0000256" key="2">
    <source>
        <dbReference type="ARBA" id="ARBA00006213"/>
    </source>
</evidence>
<evidence type="ECO:0000313" key="9">
    <source>
        <dbReference type="Proteomes" id="UP001417504"/>
    </source>
</evidence>
<dbReference type="PANTHER" id="PTHR31376">
    <property type="entry name" value="OS09G0467300 PROTEIN-RELATED"/>
    <property type="match status" value="1"/>
</dbReference>
<dbReference type="Pfam" id="PF16913">
    <property type="entry name" value="PUNUT"/>
    <property type="match status" value="1"/>
</dbReference>
<organism evidence="8 9">
    <name type="scientific">Stephania japonica</name>
    <dbReference type="NCBI Taxonomy" id="461633"/>
    <lineage>
        <taxon>Eukaryota</taxon>
        <taxon>Viridiplantae</taxon>
        <taxon>Streptophyta</taxon>
        <taxon>Embryophyta</taxon>
        <taxon>Tracheophyta</taxon>
        <taxon>Spermatophyta</taxon>
        <taxon>Magnoliopsida</taxon>
        <taxon>Ranunculales</taxon>
        <taxon>Menispermaceae</taxon>
        <taxon>Menispermoideae</taxon>
        <taxon>Cissampelideae</taxon>
        <taxon>Stephania</taxon>
    </lineage>
</organism>
<keyword evidence="4 7" id="KW-0812">Transmembrane</keyword>
<evidence type="ECO:0000256" key="1">
    <source>
        <dbReference type="ARBA" id="ARBA00004370"/>
    </source>
</evidence>
<protein>
    <submittedName>
        <fullName evidence="8">Uncharacterized protein</fullName>
    </submittedName>
</protein>
<dbReference type="Proteomes" id="UP001417504">
    <property type="component" value="Unassembled WGS sequence"/>
</dbReference>
<dbReference type="GO" id="GO:0015211">
    <property type="term" value="F:purine nucleoside transmembrane transporter activity"/>
    <property type="evidence" value="ECO:0007669"/>
    <property type="project" value="InterPro"/>
</dbReference>
<evidence type="ECO:0000256" key="5">
    <source>
        <dbReference type="ARBA" id="ARBA00022989"/>
    </source>
</evidence>
<dbReference type="GO" id="GO:0016020">
    <property type="term" value="C:membrane"/>
    <property type="evidence" value="ECO:0007669"/>
    <property type="project" value="UniProtKB-SubCell"/>
</dbReference>
<feature type="transmembrane region" description="Helical" evidence="7">
    <location>
        <begin position="76"/>
        <end position="97"/>
    </location>
</feature>
<evidence type="ECO:0000256" key="6">
    <source>
        <dbReference type="ARBA" id="ARBA00023136"/>
    </source>
</evidence>
<comment type="subcellular location">
    <subcellularLocation>
        <location evidence="1">Membrane</location>
    </subcellularLocation>
</comment>
<evidence type="ECO:0000256" key="4">
    <source>
        <dbReference type="ARBA" id="ARBA00022692"/>
    </source>
</evidence>
<sequence length="148" mass="16624">MNKGKSQNVFPLIVESIFGHFSSFMSGGELKDLKGKMEGFKTCKVSYVMTLFWIAIAWQVSSVDMVGLVLTVSSLFSNFISMLSLPLVPIASTVIYYERMNGVKIVSVLMATWGFVSHLYQQYLDDVNNKSDETIESDFIFQASDECK</sequence>
<keyword evidence="3" id="KW-0813">Transport</keyword>
<comment type="caution">
    <text evidence="8">The sequence shown here is derived from an EMBL/GenBank/DDBJ whole genome shotgun (WGS) entry which is preliminary data.</text>
</comment>
<evidence type="ECO:0000313" key="8">
    <source>
        <dbReference type="EMBL" id="KAK9116324.1"/>
    </source>
</evidence>
<reference evidence="8 9" key="1">
    <citation type="submission" date="2024-01" db="EMBL/GenBank/DDBJ databases">
        <title>Genome assemblies of Stephania.</title>
        <authorList>
            <person name="Yang L."/>
        </authorList>
    </citation>
    <scope>NUCLEOTIDE SEQUENCE [LARGE SCALE GENOMIC DNA]</scope>
    <source>
        <strain evidence="8">QJT</strain>
        <tissue evidence="8">Leaf</tissue>
    </source>
</reference>